<organism evidence="2 3">
    <name type="scientific">Phialocephala subalpina</name>
    <dbReference type="NCBI Taxonomy" id="576137"/>
    <lineage>
        <taxon>Eukaryota</taxon>
        <taxon>Fungi</taxon>
        <taxon>Dikarya</taxon>
        <taxon>Ascomycota</taxon>
        <taxon>Pezizomycotina</taxon>
        <taxon>Leotiomycetes</taxon>
        <taxon>Helotiales</taxon>
        <taxon>Mollisiaceae</taxon>
        <taxon>Phialocephala</taxon>
        <taxon>Phialocephala fortinii species complex</taxon>
    </lineage>
</organism>
<evidence type="ECO:0000313" key="2">
    <source>
        <dbReference type="EMBL" id="CZR52638.1"/>
    </source>
</evidence>
<sequence>MTKTSKTLAACFDDLPKELRDIIWKYALRQKRLVRVAGSEERVYYRDRSGAEWNEFRLSSIFSCKYLNILGACYEARQMALLLFPPRLELRLHMRPLNLNYKTDVIYFKDEKALSAFCVFDGPRLERDAAEHELIHFQKNVRNLALSGPLWKPKALAFVCTCENLEELVVEQPPISRIRFIHHCSSAQAFQEKMKKKLEMTWVKKWSEKKAVPNLDFKSWQEIQDMDS</sequence>
<dbReference type="OrthoDB" id="3561261at2759"/>
<dbReference type="EMBL" id="FJOG01000003">
    <property type="protein sequence ID" value="CZR52638.1"/>
    <property type="molecule type" value="Genomic_DNA"/>
</dbReference>
<evidence type="ECO:0000313" key="3">
    <source>
        <dbReference type="Proteomes" id="UP000184330"/>
    </source>
</evidence>
<accession>A0A1L7WIR9</accession>
<dbReference type="Proteomes" id="UP000184330">
    <property type="component" value="Unassembled WGS sequence"/>
</dbReference>
<protein>
    <recommendedName>
        <fullName evidence="1">2EXR domain-containing protein</fullName>
    </recommendedName>
</protein>
<dbReference type="AlphaFoldDB" id="A0A1L7WIR9"/>
<evidence type="ECO:0000259" key="1">
    <source>
        <dbReference type="Pfam" id="PF20150"/>
    </source>
</evidence>
<feature type="domain" description="2EXR" evidence="1">
    <location>
        <begin position="11"/>
        <end position="106"/>
    </location>
</feature>
<dbReference type="InterPro" id="IPR045518">
    <property type="entry name" value="2EXR"/>
</dbReference>
<proteinExistence type="predicted"/>
<dbReference type="Pfam" id="PF20150">
    <property type="entry name" value="2EXR"/>
    <property type="match status" value="1"/>
</dbReference>
<name>A0A1L7WIR9_9HELO</name>
<keyword evidence="3" id="KW-1185">Reference proteome</keyword>
<gene>
    <name evidence="2" type="ORF">PAC_02515</name>
</gene>
<reference evidence="2 3" key="1">
    <citation type="submission" date="2016-03" db="EMBL/GenBank/DDBJ databases">
        <authorList>
            <person name="Ploux O."/>
        </authorList>
    </citation>
    <scope>NUCLEOTIDE SEQUENCE [LARGE SCALE GENOMIC DNA]</scope>
    <source>
        <strain evidence="2 3">UAMH 11012</strain>
    </source>
</reference>